<keyword evidence="1" id="KW-0472">Membrane</keyword>
<dbReference type="AlphaFoldDB" id="A0A3D2X2A3"/>
<proteinExistence type="predicted"/>
<dbReference type="Pfam" id="PF20122">
    <property type="entry name" value="DUF6512"/>
    <property type="match status" value="1"/>
</dbReference>
<dbReference type="Proteomes" id="UP000262969">
    <property type="component" value="Unassembled WGS sequence"/>
</dbReference>
<gene>
    <name evidence="2" type="ORF">DHW61_02365</name>
</gene>
<sequence>MWLEVSKSSFTTSKNSDQHWILLGIPILFIAGFFMHYIYEWSGNSLIVGIFAPVNESIWEHLKLTLWPMLIWWIVGYILLGKKNNISASQWFTSCTIAELICPLVVLCFYYTYTGALGIESLILDIFSLFLGIAVAQGLALHVYKYARFSPYCLYISVGILILLVVTFTVFTFAPPHIPVFKDSVTGKYGI</sequence>
<feature type="transmembrane region" description="Helical" evidence="1">
    <location>
        <begin position="92"/>
        <end position="113"/>
    </location>
</feature>
<evidence type="ECO:0000313" key="2">
    <source>
        <dbReference type="EMBL" id="HCL01251.1"/>
    </source>
</evidence>
<feature type="transmembrane region" description="Helical" evidence="1">
    <location>
        <begin position="119"/>
        <end position="140"/>
    </location>
</feature>
<keyword evidence="1" id="KW-1133">Transmembrane helix</keyword>
<feature type="transmembrane region" description="Helical" evidence="1">
    <location>
        <begin position="152"/>
        <end position="174"/>
    </location>
</feature>
<name>A0A3D2X2A3_9FIRM</name>
<keyword evidence="1" id="KW-0812">Transmembrane</keyword>
<reference evidence="2 3" key="1">
    <citation type="journal article" date="2018" name="Nat. Biotechnol.">
        <title>A standardized bacterial taxonomy based on genome phylogeny substantially revises the tree of life.</title>
        <authorList>
            <person name="Parks D.H."/>
            <person name="Chuvochina M."/>
            <person name="Waite D.W."/>
            <person name="Rinke C."/>
            <person name="Skarshewski A."/>
            <person name="Chaumeil P.A."/>
            <person name="Hugenholtz P."/>
        </authorList>
    </citation>
    <scope>NUCLEOTIDE SEQUENCE [LARGE SCALE GENOMIC DNA]</scope>
    <source>
        <strain evidence="2">UBA11728</strain>
    </source>
</reference>
<feature type="transmembrane region" description="Helical" evidence="1">
    <location>
        <begin position="64"/>
        <end position="80"/>
    </location>
</feature>
<evidence type="ECO:0000313" key="3">
    <source>
        <dbReference type="Proteomes" id="UP000262969"/>
    </source>
</evidence>
<evidence type="ECO:0000256" key="1">
    <source>
        <dbReference type="SAM" id="Phobius"/>
    </source>
</evidence>
<feature type="transmembrane region" description="Helical" evidence="1">
    <location>
        <begin position="20"/>
        <end position="39"/>
    </location>
</feature>
<dbReference type="InterPro" id="IPR045407">
    <property type="entry name" value="DUF6512"/>
</dbReference>
<organism evidence="2 3">
    <name type="scientific">Lachnoclostridium phytofermentans</name>
    <dbReference type="NCBI Taxonomy" id="66219"/>
    <lineage>
        <taxon>Bacteria</taxon>
        <taxon>Bacillati</taxon>
        <taxon>Bacillota</taxon>
        <taxon>Clostridia</taxon>
        <taxon>Lachnospirales</taxon>
        <taxon>Lachnospiraceae</taxon>
    </lineage>
</organism>
<dbReference type="EMBL" id="DPVV01000088">
    <property type="protein sequence ID" value="HCL01251.1"/>
    <property type="molecule type" value="Genomic_DNA"/>
</dbReference>
<comment type="caution">
    <text evidence="2">The sequence shown here is derived from an EMBL/GenBank/DDBJ whole genome shotgun (WGS) entry which is preliminary data.</text>
</comment>
<accession>A0A3D2X2A3</accession>
<protein>
    <submittedName>
        <fullName evidence="2">Uncharacterized protein</fullName>
    </submittedName>
</protein>